<protein>
    <recommendedName>
        <fullName evidence="4">Biofilm regulator BssS</fullName>
    </recommendedName>
</protein>
<feature type="compositionally biased region" description="Gly residues" evidence="1">
    <location>
        <begin position="258"/>
        <end position="272"/>
    </location>
</feature>
<feature type="compositionally biased region" description="Basic and acidic residues" evidence="1">
    <location>
        <begin position="306"/>
        <end position="319"/>
    </location>
</feature>
<evidence type="ECO:0000313" key="3">
    <source>
        <dbReference type="Proteomes" id="UP000093925"/>
    </source>
</evidence>
<dbReference type="Proteomes" id="UP000093925">
    <property type="component" value="Unassembled WGS sequence"/>
</dbReference>
<gene>
    <name evidence="2" type="ORF">A5640_13080</name>
</gene>
<feature type="compositionally biased region" description="Low complexity" evidence="1">
    <location>
        <begin position="235"/>
        <end position="257"/>
    </location>
</feature>
<reference evidence="2 3" key="1">
    <citation type="submission" date="2016-06" db="EMBL/GenBank/DDBJ databases">
        <authorList>
            <person name="Kjaerup R.B."/>
            <person name="Dalgaard T.S."/>
            <person name="Juul-Madsen H.R."/>
        </authorList>
    </citation>
    <scope>NUCLEOTIDE SEQUENCE [LARGE SCALE GENOMIC DNA]</scope>
    <source>
        <strain evidence="2 3">1276495.2</strain>
    </source>
</reference>
<evidence type="ECO:0000313" key="2">
    <source>
        <dbReference type="EMBL" id="OBJ85299.1"/>
    </source>
</evidence>
<dbReference type="AlphaFoldDB" id="A0A1A3KLJ1"/>
<feature type="region of interest" description="Disordered" evidence="1">
    <location>
        <begin position="192"/>
        <end position="356"/>
    </location>
</feature>
<sequence length="478" mass="48349">MTTYQDLVDTMRRIQQSTGGPQAWMTGLTAAEVTDALSPATSVPRLGAILAKIRQQHPDLFSPNGTPPPAGLPTRTEGDAAKAIAQAETALAHQNSATSQLDLQVISAILNAHLTNTEGRDALTKLQQELESAVAVRTDLDTPAGARDFQRYLIGKLRDIREVVATASLDDTSKSALMAAWTSLYNASKSGSVTAAASGDPRPAPTPVQPASSAGGPLPASDTEPGLDPLWFDDPGLSGAAPPEAAAPIAPTTAPAAPGGGGATSPSGGGMPSWGAPSGLQLPALSGAGSGRDSGALGDGAFVDPDDLRRHEDKIKRDDDGDDAADQEPHDQEGEPASGQPEAPPAGPTTVTLPNGETVTAASPQLAAAIKAAASGTPIAEAFRQQGMPIPPPGSAVAHPIDPAQVVPGDIGMFTDRHALALGRSQALLEGQIQHISAVAGPSFLGWQHPPSPVTQPAGPAPPAADPPTPTRPSAITA</sequence>
<feature type="compositionally biased region" description="Pro residues" evidence="1">
    <location>
        <begin position="450"/>
        <end position="471"/>
    </location>
</feature>
<feature type="region of interest" description="Disordered" evidence="1">
    <location>
        <begin position="446"/>
        <end position="478"/>
    </location>
</feature>
<dbReference type="InterPro" id="IPR019710">
    <property type="entry name" value="DUF4226"/>
</dbReference>
<evidence type="ECO:0008006" key="4">
    <source>
        <dbReference type="Google" id="ProtNLM"/>
    </source>
</evidence>
<organism evidence="2 3">
    <name type="scientific">Mycobacterium asiaticum</name>
    <dbReference type="NCBI Taxonomy" id="1790"/>
    <lineage>
        <taxon>Bacteria</taxon>
        <taxon>Bacillati</taxon>
        <taxon>Actinomycetota</taxon>
        <taxon>Actinomycetes</taxon>
        <taxon>Mycobacteriales</taxon>
        <taxon>Mycobacteriaceae</taxon>
        <taxon>Mycobacterium</taxon>
    </lineage>
</organism>
<comment type="caution">
    <text evidence="2">The sequence shown here is derived from an EMBL/GenBank/DDBJ whole genome shotgun (WGS) entry which is preliminary data.</text>
</comment>
<evidence type="ECO:0000256" key="1">
    <source>
        <dbReference type="SAM" id="MobiDB-lite"/>
    </source>
</evidence>
<dbReference type="RefSeq" id="WP_065140260.1">
    <property type="nucleotide sequence ID" value="NZ_LZLM01000073.1"/>
</dbReference>
<dbReference type="EMBL" id="LZLM01000073">
    <property type="protein sequence ID" value="OBJ85299.1"/>
    <property type="molecule type" value="Genomic_DNA"/>
</dbReference>
<name>A0A1A3KLJ1_MYCAS</name>
<accession>A0A1A3KLJ1</accession>
<dbReference type="Pfam" id="PF10774">
    <property type="entry name" value="DUF4226"/>
    <property type="match status" value="1"/>
</dbReference>
<proteinExistence type="predicted"/>